<dbReference type="OrthoDB" id="5342758at2759"/>
<evidence type="ECO:0000313" key="3">
    <source>
        <dbReference type="EMBL" id="OKL56449.1"/>
    </source>
</evidence>
<evidence type="ECO:0000256" key="2">
    <source>
        <dbReference type="SAM" id="MobiDB-lite"/>
    </source>
</evidence>
<evidence type="ECO:0000313" key="4">
    <source>
        <dbReference type="Proteomes" id="UP000214365"/>
    </source>
</evidence>
<protein>
    <recommendedName>
        <fullName evidence="5">Atg28p</fullName>
    </recommendedName>
</protein>
<reference evidence="3 4" key="1">
    <citation type="submission" date="2015-06" db="EMBL/GenBank/DDBJ databases">
        <title>Talaromyces atroroseus IBT 11181 draft genome.</title>
        <authorList>
            <person name="Rasmussen K.B."/>
            <person name="Rasmussen S."/>
            <person name="Petersen B."/>
            <person name="Sicheritz-Ponten T."/>
            <person name="Mortensen U.H."/>
            <person name="Thrane U."/>
        </authorList>
    </citation>
    <scope>NUCLEOTIDE SEQUENCE [LARGE SCALE GENOMIC DNA]</scope>
    <source>
        <strain evidence="3 4">IBT 11181</strain>
    </source>
</reference>
<feature type="coiled-coil region" evidence="1">
    <location>
        <begin position="85"/>
        <end position="145"/>
    </location>
</feature>
<organism evidence="3 4">
    <name type="scientific">Talaromyces atroroseus</name>
    <dbReference type="NCBI Taxonomy" id="1441469"/>
    <lineage>
        <taxon>Eukaryota</taxon>
        <taxon>Fungi</taxon>
        <taxon>Dikarya</taxon>
        <taxon>Ascomycota</taxon>
        <taxon>Pezizomycotina</taxon>
        <taxon>Eurotiomycetes</taxon>
        <taxon>Eurotiomycetidae</taxon>
        <taxon>Eurotiales</taxon>
        <taxon>Trichocomaceae</taxon>
        <taxon>Talaromyces</taxon>
        <taxon>Talaromyces sect. Trachyspermi</taxon>
    </lineage>
</organism>
<feature type="compositionally biased region" description="Basic and acidic residues" evidence="2">
    <location>
        <begin position="393"/>
        <end position="403"/>
    </location>
</feature>
<feature type="compositionally biased region" description="Polar residues" evidence="2">
    <location>
        <begin position="9"/>
        <end position="24"/>
    </location>
</feature>
<gene>
    <name evidence="3" type="ORF">UA08_08225</name>
</gene>
<keyword evidence="4" id="KW-1185">Reference proteome</keyword>
<dbReference type="RefSeq" id="XP_020116570.1">
    <property type="nucleotide sequence ID" value="XM_020263125.1"/>
</dbReference>
<feature type="region of interest" description="Disordered" evidence="2">
    <location>
        <begin position="334"/>
        <end position="425"/>
    </location>
</feature>
<feature type="region of interest" description="Disordered" evidence="2">
    <location>
        <begin position="1"/>
        <end position="46"/>
    </location>
</feature>
<proteinExistence type="predicted"/>
<dbReference type="Proteomes" id="UP000214365">
    <property type="component" value="Unassembled WGS sequence"/>
</dbReference>
<feature type="compositionally biased region" description="Acidic residues" evidence="2">
    <location>
        <begin position="380"/>
        <end position="390"/>
    </location>
</feature>
<dbReference type="STRING" id="1441469.A0A225ALL2"/>
<keyword evidence="1" id="KW-0175">Coiled coil</keyword>
<dbReference type="EMBL" id="LFMY01000014">
    <property type="protein sequence ID" value="OKL56449.1"/>
    <property type="molecule type" value="Genomic_DNA"/>
</dbReference>
<comment type="caution">
    <text evidence="3">The sequence shown here is derived from an EMBL/GenBank/DDBJ whole genome shotgun (WGS) entry which is preliminary data.</text>
</comment>
<sequence length="425" mass="48724">MRSPGHANSDITSNQGSNTPTSAIGSPDRGVRTIPIRQPPRKKTGLRAARKGILRSMSDLLTLREEEKRLVQHRIQQRQDTITEIDTFANKKERLEKTISDMENDREGERARKLKGEAKSLEHEINELELKLADMKARHRHIIQEVSRIENSVDAKLSSYKESLSILDTEVRRYLGNPPLQPLRPDVDRSSFYSLHPKRRTLEMARDHWRTEQTELKERLHNVDLEIAALDDGGPLWQSVIRQISAFERRLKDEMQQSIILSKSMLPGLGNPADQQEQGRRILADLEITTRQIEEKLEMAEEKDWRLLVCSIGAELQALREAQSLLKQAFDYKQPEEQEDENEPVIGAADNDDNDQQRTVKETKDRNSNNHPPPTITIPSEDDEHADEPPADLLKDLTSEDVKAMAFRSEDEDDEPDPAWLLSDP</sequence>
<name>A0A225ALL2_TALAT</name>
<feature type="compositionally biased region" description="Basic and acidic residues" evidence="2">
    <location>
        <begin position="355"/>
        <end position="368"/>
    </location>
</feature>
<dbReference type="GeneID" id="31007981"/>
<accession>A0A225ALL2</accession>
<dbReference type="AlphaFoldDB" id="A0A225ALL2"/>
<evidence type="ECO:0008006" key="5">
    <source>
        <dbReference type="Google" id="ProtNLM"/>
    </source>
</evidence>
<evidence type="ECO:0000256" key="1">
    <source>
        <dbReference type="SAM" id="Coils"/>
    </source>
</evidence>